<feature type="non-terminal residue" evidence="1">
    <location>
        <position position="1"/>
    </location>
</feature>
<sequence>KFTFKNRSIAKQTEEELVVGPNDFWNEELLSKVEEIAKSKPCKPGSTTVVMSVNDRSEPNITKRFKELGIDWLIVEKQL</sequence>
<evidence type="ECO:0000313" key="2">
    <source>
        <dbReference type="Proteomes" id="UP000717696"/>
    </source>
</evidence>
<reference evidence="1" key="1">
    <citation type="journal article" date="2021" name="Nat. Commun.">
        <title>Genetic determinants of endophytism in the Arabidopsis root mycobiome.</title>
        <authorList>
            <person name="Mesny F."/>
            <person name="Miyauchi S."/>
            <person name="Thiergart T."/>
            <person name="Pickel B."/>
            <person name="Atanasova L."/>
            <person name="Karlsson M."/>
            <person name="Huettel B."/>
            <person name="Barry K.W."/>
            <person name="Haridas S."/>
            <person name="Chen C."/>
            <person name="Bauer D."/>
            <person name="Andreopoulos W."/>
            <person name="Pangilinan J."/>
            <person name="LaButti K."/>
            <person name="Riley R."/>
            <person name="Lipzen A."/>
            <person name="Clum A."/>
            <person name="Drula E."/>
            <person name="Henrissat B."/>
            <person name="Kohler A."/>
            <person name="Grigoriev I.V."/>
            <person name="Martin F.M."/>
            <person name="Hacquard S."/>
        </authorList>
    </citation>
    <scope>NUCLEOTIDE SEQUENCE</scope>
    <source>
        <strain evidence="1">MPI-CAGE-AT-0021</strain>
    </source>
</reference>
<proteinExistence type="predicted"/>
<dbReference type="OrthoDB" id="5131365at2759"/>
<dbReference type="EMBL" id="JAGMUU010000065">
    <property type="protein sequence ID" value="KAH7110216.1"/>
    <property type="molecule type" value="Genomic_DNA"/>
</dbReference>
<organism evidence="1 2">
    <name type="scientific">Dactylonectria estremocensis</name>
    <dbReference type="NCBI Taxonomy" id="1079267"/>
    <lineage>
        <taxon>Eukaryota</taxon>
        <taxon>Fungi</taxon>
        <taxon>Dikarya</taxon>
        <taxon>Ascomycota</taxon>
        <taxon>Pezizomycotina</taxon>
        <taxon>Sordariomycetes</taxon>
        <taxon>Hypocreomycetidae</taxon>
        <taxon>Hypocreales</taxon>
        <taxon>Nectriaceae</taxon>
        <taxon>Dactylonectria</taxon>
    </lineage>
</organism>
<protein>
    <submittedName>
        <fullName evidence="1">Uncharacterized protein</fullName>
    </submittedName>
</protein>
<dbReference type="AlphaFoldDB" id="A0A9P9D0I0"/>
<keyword evidence="2" id="KW-1185">Reference proteome</keyword>
<name>A0A9P9D0I0_9HYPO</name>
<accession>A0A9P9D0I0</accession>
<feature type="non-terminal residue" evidence="1">
    <location>
        <position position="79"/>
    </location>
</feature>
<dbReference type="Proteomes" id="UP000717696">
    <property type="component" value="Unassembled WGS sequence"/>
</dbReference>
<gene>
    <name evidence="1" type="ORF">B0J13DRAFT_407941</name>
</gene>
<evidence type="ECO:0000313" key="1">
    <source>
        <dbReference type="EMBL" id="KAH7110216.1"/>
    </source>
</evidence>
<comment type="caution">
    <text evidence="1">The sequence shown here is derived from an EMBL/GenBank/DDBJ whole genome shotgun (WGS) entry which is preliminary data.</text>
</comment>